<dbReference type="EC" id="3.2.1.4" evidence="2"/>
<dbReference type="PROSITE" id="PS51172">
    <property type="entry name" value="CBM3"/>
    <property type="match status" value="1"/>
</dbReference>
<sequence length="952" mass="103052">MNIKRCLKKGLVVAVGLATSMSALAYNYGEVLQKSIYFYEAQQSGTLPDWNRVEWRGDAATDDGSDNSVDLEGGWFDAGDHVKFGFPMASSATMLAMGVVEYRDAYAGTGQLEHIKNNLKFVADYFVKAHTGTNELYGQVGNGSYDHAWWGSAEVMTMDRPSYKIDASNPGSDLAGETAAALAAISMVFADDDADYAAELLQHAEELYSFAETYLGEYSDSITDASAYYNSWSGYQDELVWGAIWLYRATGDESYLQKAISAYDSLNTEGQTTLKSYTWTHAWDDKGYGSYVLLAKLTSELDGYDSSEYEADAERWLDYWTVGYDGAQVSYTDGGLAYLDTWGAARYAANTSFLALIYSDFLNSKADADSDDLDNAATYYDFAVSQMEYILGDNPMNMSYQIGYGDTYPTSPHHRTAHGSWANSSTNPTDNRHTLVGALVGGPDSSDGFENDRTDYVLNEVATDYNAGFTGAAARLWLDFGGDAISDDEFPAVEERDNELYIEAKVNSSGNRYVEIAAITYNHTAWPSRMTDDLKFRYFVDLTSEFDAGYSLDDITVSAAYSQASSVSDLTLWSDNIYYVEVDFDGVEISPISASDSQKEVQFRMSLPTTSNDAEWDNTDDPSWDSDYSNGYTEATAIALYDGDELVWGEEPDGGCLDTDENCAPSADDVDATTAYGTSVSITLSAEDLDGSIASYAIASEPSDGSVSISGNTAIYTPDDSFYGDDSFTYTATDNEGEVSSPATVSVSVDAPIVPAVSISGLSDYDEVEVSSSVAVSVDVENAEGANVYLDGELVDSLSGDGTAYVTMPDYATTVVITVVATDEYDVEYSAEDSVTLTVVEEVVEPVPSTDDITCEITSVDTWNSGFVLNGITVTNNGSTDIEEWEVSIEFNESVSIVSSWSSDVTVSSDGYSLTASNVSYNGYLSANGGNTSFGMQGSYDGEITTPTCSVE</sequence>
<dbReference type="FunFam" id="1.50.10.10:FF:000020">
    <property type="entry name" value="Endoglucanase"/>
    <property type="match status" value="1"/>
</dbReference>
<dbReference type="SMART" id="SM01067">
    <property type="entry name" value="CBM_3"/>
    <property type="match status" value="1"/>
</dbReference>
<dbReference type="AlphaFoldDB" id="A0A4R3I8W0"/>
<keyword evidence="7" id="KW-0624">Polysaccharide degradation</keyword>
<evidence type="ECO:0000256" key="5">
    <source>
        <dbReference type="ARBA" id="ARBA00023277"/>
    </source>
</evidence>
<dbReference type="EMBL" id="SLZR01000005">
    <property type="protein sequence ID" value="TCS41771.1"/>
    <property type="molecule type" value="Genomic_DNA"/>
</dbReference>
<dbReference type="InterPro" id="IPR012341">
    <property type="entry name" value="6hp_glycosidase-like_sf"/>
</dbReference>
<evidence type="ECO:0000313" key="11">
    <source>
        <dbReference type="EMBL" id="TCS41771.1"/>
    </source>
</evidence>
<feature type="domain" description="CBM2" evidence="10">
    <location>
        <begin position="846"/>
        <end position="952"/>
    </location>
</feature>
<dbReference type="SUPFAM" id="SSF48208">
    <property type="entry name" value="Six-hairpin glycosidases"/>
    <property type="match status" value="1"/>
</dbReference>
<dbReference type="GO" id="GO:0008810">
    <property type="term" value="F:cellulase activity"/>
    <property type="evidence" value="ECO:0007669"/>
    <property type="project" value="UniProtKB-EC"/>
</dbReference>
<evidence type="ECO:0000256" key="3">
    <source>
        <dbReference type="ARBA" id="ARBA00022801"/>
    </source>
</evidence>
<evidence type="ECO:0000313" key="12">
    <source>
        <dbReference type="Proteomes" id="UP000295793"/>
    </source>
</evidence>
<name>A0A4R3I8W0_9GAMM</name>
<dbReference type="Gene3D" id="2.60.40.3440">
    <property type="match status" value="1"/>
</dbReference>
<evidence type="ECO:0000256" key="4">
    <source>
        <dbReference type="ARBA" id="ARBA00023001"/>
    </source>
</evidence>
<dbReference type="InterPro" id="IPR012291">
    <property type="entry name" value="CBM2_carb-bd_dom_sf"/>
</dbReference>
<gene>
    <name evidence="11" type="ORF">BCF53_105199</name>
</gene>
<dbReference type="GO" id="GO:0030245">
    <property type="term" value="P:cellulose catabolic process"/>
    <property type="evidence" value="ECO:0007669"/>
    <property type="project" value="UniProtKB-KW"/>
</dbReference>
<evidence type="ECO:0000256" key="8">
    <source>
        <dbReference type="SAM" id="SignalP"/>
    </source>
</evidence>
<dbReference type="InterPro" id="IPR008965">
    <property type="entry name" value="CBM2/CBM3_carb-bd_dom_sf"/>
</dbReference>
<evidence type="ECO:0000256" key="2">
    <source>
        <dbReference type="ARBA" id="ARBA00012601"/>
    </source>
</evidence>
<comment type="caution">
    <text evidence="11">The sequence shown here is derived from an EMBL/GenBank/DDBJ whole genome shotgun (WGS) entry which is preliminary data.</text>
</comment>
<feature type="signal peptide" evidence="8">
    <location>
        <begin position="1"/>
        <end position="25"/>
    </location>
</feature>
<proteinExistence type="predicted"/>
<dbReference type="Proteomes" id="UP000295793">
    <property type="component" value="Unassembled WGS sequence"/>
</dbReference>
<dbReference type="Pfam" id="PF00759">
    <property type="entry name" value="Glyco_hydro_9"/>
    <property type="match status" value="1"/>
</dbReference>
<keyword evidence="3" id="KW-0378">Hydrolase</keyword>
<feature type="chain" id="PRO_5020916631" description="cellulase" evidence="8">
    <location>
        <begin position="26"/>
        <end position="952"/>
    </location>
</feature>
<dbReference type="GO" id="GO:0030248">
    <property type="term" value="F:cellulose binding"/>
    <property type="evidence" value="ECO:0007669"/>
    <property type="project" value="InterPro"/>
</dbReference>
<comment type="catalytic activity">
    <reaction evidence="1">
        <text>Endohydrolysis of (1-&gt;4)-beta-D-glucosidic linkages in cellulose, lichenin and cereal beta-D-glucans.</text>
        <dbReference type="EC" id="3.2.1.4"/>
    </reaction>
</comment>
<dbReference type="InterPro" id="IPR036966">
    <property type="entry name" value="CBM3_sf"/>
</dbReference>
<dbReference type="SMART" id="SM00637">
    <property type="entry name" value="CBD_II"/>
    <property type="match status" value="1"/>
</dbReference>
<reference evidence="11 12" key="1">
    <citation type="submission" date="2019-03" db="EMBL/GenBank/DDBJ databases">
        <title>Genomic Encyclopedia of Archaeal and Bacterial Type Strains, Phase II (KMG-II): from individual species to whole genera.</title>
        <authorList>
            <person name="Goeker M."/>
        </authorList>
    </citation>
    <scope>NUCLEOTIDE SEQUENCE [LARGE SCALE GENOMIC DNA]</scope>
    <source>
        <strain evidence="11 12">DSM 15388</strain>
    </source>
</reference>
<organism evidence="11 12">
    <name type="scientific">Reinekea marinisedimentorum</name>
    <dbReference type="NCBI Taxonomy" id="230495"/>
    <lineage>
        <taxon>Bacteria</taxon>
        <taxon>Pseudomonadati</taxon>
        <taxon>Pseudomonadota</taxon>
        <taxon>Gammaproteobacteria</taxon>
        <taxon>Oceanospirillales</taxon>
        <taxon>Saccharospirillaceae</taxon>
        <taxon>Reinekea</taxon>
    </lineage>
</organism>
<dbReference type="InterPro" id="IPR001956">
    <property type="entry name" value="CBM3"/>
</dbReference>
<dbReference type="PROSITE" id="PS51173">
    <property type="entry name" value="CBM2"/>
    <property type="match status" value="1"/>
</dbReference>
<evidence type="ECO:0000256" key="6">
    <source>
        <dbReference type="ARBA" id="ARBA00023295"/>
    </source>
</evidence>
<dbReference type="Pfam" id="PF00553">
    <property type="entry name" value="CBM_2"/>
    <property type="match status" value="1"/>
</dbReference>
<dbReference type="Gene3D" id="1.50.10.10">
    <property type="match status" value="1"/>
</dbReference>
<dbReference type="Gene3D" id="2.60.40.710">
    <property type="entry name" value="Endoglucanase-like"/>
    <property type="match status" value="1"/>
</dbReference>
<keyword evidence="12" id="KW-1185">Reference proteome</keyword>
<accession>A0A4R3I8W0</accession>
<dbReference type="InterPro" id="IPR001919">
    <property type="entry name" value="CBD2"/>
</dbReference>
<evidence type="ECO:0000256" key="1">
    <source>
        <dbReference type="ARBA" id="ARBA00000966"/>
    </source>
</evidence>
<dbReference type="Pfam" id="PF17963">
    <property type="entry name" value="Big_9"/>
    <property type="match status" value="1"/>
</dbReference>
<protein>
    <recommendedName>
        <fullName evidence="2">cellulase</fullName>
        <ecNumber evidence="2">3.2.1.4</ecNumber>
    </recommendedName>
</protein>
<evidence type="ECO:0000256" key="7">
    <source>
        <dbReference type="ARBA" id="ARBA00023326"/>
    </source>
</evidence>
<dbReference type="InterPro" id="IPR001701">
    <property type="entry name" value="Glyco_hydro_9"/>
</dbReference>
<dbReference type="Gene3D" id="2.60.40.290">
    <property type="match status" value="1"/>
</dbReference>
<dbReference type="PANTHER" id="PTHR22298">
    <property type="entry name" value="ENDO-1,4-BETA-GLUCANASE"/>
    <property type="match status" value="1"/>
</dbReference>
<keyword evidence="8" id="KW-0732">Signal</keyword>
<dbReference type="Pfam" id="PF00942">
    <property type="entry name" value="CBM_3"/>
    <property type="match status" value="1"/>
</dbReference>
<keyword evidence="6" id="KW-0326">Glycosidase</keyword>
<evidence type="ECO:0000259" key="10">
    <source>
        <dbReference type="PROSITE" id="PS51173"/>
    </source>
</evidence>
<feature type="domain" description="CBM3" evidence="9">
    <location>
        <begin position="495"/>
        <end position="653"/>
    </location>
</feature>
<evidence type="ECO:0000259" key="9">
    <source>
        <dbReference type="PROSITE" id="PS51172"/>
    </source>
</evidence>
<dbReference type="SUPFAM" id="SSF49384">
    <property type="entry name" value="Carbohydrate-binding domain"/>
    <property type="match status" value="2"/>
</dbReference>
<keyword evidence="5" id="KW-0119">Carbohydrate metabolism</keyword>
<keyword evidence="4" id="KW-0136">Cellulose degradation</keyword>
<dbReference type="InterPro" id="IPR008928">
    <property type="entry name" value="6-hairpin_glycosidase_sf"/>
</dbReference>